<dbReference type="EMBL" id="CVQH01011780">
    <property type="protein sequence ID" value="CRK20621.1"/>
    <property type="molecule type" value="Genomic_DNA"/>
</dbReference>
<protein>
    <submittedName>
        <fullName evidence="1">Uncharacterized protein</fullName>
    </submittedName>
</protein>
<dbReference type="Proteomes" id="UP000044602">
    <property type="component" value="Unassembled WGS sequence"/>
</dbReference>
<sequence>MKRFVESSAEALVAVPQGLRVLRHGRDEQGGGVQGPRRQVICDGWTPPQTKGLQDLALLGAWGGCAEPFPGAKFDLEGSLVPSVLQRVSAGPRMGNPLLDHWQRGQSHLALVAKLHPAR</sequence>
<dbReference type="AlphaFoldDB" id="A0A0G4LF23"/>
<name>A0A0G4LF23_VERLO</name>
<reference evidence="1 2" key="1">
    <citation type="submission" date="2015-05" db="EMBL/GenBank/DDBJ databases">
        <authorList>
            <person name="Wang D.B."/>
            <person name="Wang M."/>
        </authorList>
    </citation>
    <scope>NUCLEOTIDE SEQUENCE [LARGE SCALE GENOMIC DNA]</scope>
    <source>
        <strain evidence="1">VL1</strain>
    </source>
</reference>
<accession>A0A0G4LF23</accession>
<gene>
    <name evidence="1" type="ORF">BN1708_012893</name>
</gene>
<keyword evidence="2" id="KW-1185">Reference proteome</keyword>
<evidence type="ECO:0000313" key="1">
    <source>
        <dbReference type="EMBL" id="CRK20621.1"/>
    </source>
</evidence>
<organism evidence="1 2">
    <name type="scientific">Verticillium longisporum</name>
    <name type="common">Verticillium dahliae var. longisporum</name>
    <dbReference type="NCBI Taxonomy" id="100787"/>
    <lineage>
        <taxon>Eukaryota</taxon>
        <taxon>Fungi</taxon>
        <taxon>Dikarya</taxon>
        <taxon>Ascomycota</taxon>
        <taxon>Pezizomycotina</taxon>
        <taxon>Sordariomycetes</taxon>
        <taxon>Hypocreomycetidae</taxon>
        <taxon>Glomerellales</taxon>
        <taxon>Plectosphaerellaceae</taxon>
        <taxon>Verticillium</taxon>
    </lineage>
</organism>
<proteinExistence type="predicted"/>
<evidence type="ECO:0000313" key="2">
    <source>
        <dbReference type="Proteomes" id="UP000044602"/>
    </source>
</evidence>